<dbReference type="HOGENOM" id="CLU_011811_0_0_1"/>
<dbReference type="InterPro" id="IPR039739">
    <property type="entry name" value="MAG2/RNF10"/>
</dbReference>
<dbReference type="GO" id="GO:0005737">
    <property type="term" value="C:cytoplasm"/>
    <property type="evidence" value="ECO:0007669"/>
    <property type="project" value="UniProtKB-SubCell"/>
</dbReference>
<dbReference type="InterPro" id="IPR013083">
    <property type="entry name" value="Znf_RING/FYVE/PHD"/>
</dbReference>
<dbReference type="CDD" id="cd16536">
    <property type="entry name" value="RING-HC_RNF10"/>
    <property type="match status" value="1"/>
</dbReference>
<dbReference type="GeneID" id="19897221"/>
<dbReference type="eggNOG" id="KOG2164">
    <property type="taxonomic scope" value="Eukaryota"/>
</dbReference>
<dbReference type="STRING" id="1069680.M7PC89"/>
<dbReference type="PANTHER" id="PTHR12983">
    <property type="entry name" value="RING FINGER 10 FAMILY MEMBER"/>
    <property type="match status" value="1"/>
</dbReference>
<keyword evidence="4 6" id="KW-0863">Zinc-finger</keyword>
<comment type="caution">
    <text evidence="8">The sequence shown here is derived from an EMBL/GenBank/DDBJ whole genome shotgun (WGS) entry which is preliminary data.</text>
</comment>
<feature type="domain" description="RING-type" evidence="7">
    <location>
        <begin position="170"/>
        <end position="218"/>
    </location>
</feature>
<dbReference type="Proteomes" id="UP000011958">
    <property type="component" value="Unassembled WGS sequence"/>
</dbReference>
<dbReference type="SMART" id="SM00184">
    <property type="entry name" value="RING"/>
    <property type="match status" value="1"/>
</dbReference>
<dbReference type="OrthoDB" id="302966at2759"/>
<dbReference type="PANTHER" id="PTHR12983:SF9">
    <property type="entry name" value="E3 UBIQUITIN-PROTEIN LIGASE RNF10"/>
    <property type="match status" value="1"/>
</dbReference>
<protein>
    <recommendedName>
        <fullName evidence="7">RING-type domain-containing protein</fullName>
    </recommendedName>
</protein>
<evidence type="ECO:0000256" key="3">
    <source>
        <dbReference type="ARBA" id="ARBA00022723"/>
    </source>
</evidence>
<name>M7PC89_PNEMU</name>
<dbReference type="GO" id="GO:0008270">
    <property type="term" value="F:zinc ion binding"/>
    <property type="evidence" value="ECO:0007669"/>
    <property type="project" value="UniProtKB-KW"/>
</dbReference>
<keyword evidence="3" id="KW-0479">Metal-binding</keyword>
<dbReference type="VEuPathDB" id="FungiDB:PNEG_03534"/>
<evidence type="ECO:0000313" key="8">
    <source>
        <dbReference type="EMBL" id="EMR08094.1"/>
    </source>
</evidence>
<dbReference type="GO" id="GO:0045944">
    <property type="term" value="P:positive regulation of transcription by RNA polymerase II"/>
    <property type="evidence" value="ECO:0007669"/>
    <property type="project" value="TreeGrafter"/>
</dbReference>
<dbReference type="Gene3D" id="3.30.40.10">
    <property type="entry name" value="Zinc/RING finger domain, C3HC4 (zinc finger)"/>
    <property type="match status" value="1"/>
</dbReference>
<gene>
    <name evidence="8" type="ORF">PNEG_03534</name>
</gene>
<sequence length="513" mass="61340">MDEHIKEPIYYLNGPNNINAKNIKVTKNYNKKVLKDDQKNEKNQSKSICEKQKILSNKIENKKNISLKPGNLKFTNKVEKIPLTHLLNFSYSRSLTSQLTSSNYKNTKKKHIHKNDYRTKNKEYFINANYRFIVSPYEDYRPQMLDPDIPIPWKNILQILVSRLTQHSLCAICLEEDLVASRMTKCGHIFCLPCIIRYFENKNEDDNKDFKWKRCPICFDAICIIDLKPLRWHDNVSPELPVEGKEILLRLFIRKQGNFFSLPWENMSKSIDRNEIPWYFEQDVLDYSRIMKASENYMIKEMKLELKELYRIKDSKKTDMVFTNQSINKAIEHIQQSILSFEKISNDHKHFYETEALTETQINIKELNIEDNILTQTKSFDNKQKNYSYLFYRPQIMTHYYLSILDIKILKMAFGDYTLFPPNIIAKVENISTGHIVDDELRKRTKYLSHLPYGCEVSFLECNWSGVIDESILEKFDYEIKRRQQKKREKIIKEEKDSKKRYFKEKNQADLYY</sequence>
<evidence type="ECO:0000313" key="9">
    <source>
        <dbReference type="Proteomes" id="UP000011958"/>
    </source>
</evidence>
<evidence type="ECO:0000256" key="4">
    <source>
        <dbReference type="ARBA" id="ARBA00022771"/>
    </source>
</evidence>
<reference evidence="9" key="1">
    <citation type="journal article" date="2016" name="Nat. Commun.">
        <title>Genome analysis of three Pneumocystis species reveals adaptation mechanisms to life exclusively in mammalian hosts.</title>
        <authorList>
            <person name="Ma L."/>
            <person name="Chen Z."/>
            <person name="Huang D.W."/>
            <person name="Kutty G."/>
            <person name="Ishihara M."/>
            <person name="Wang H."/>
            <person name="Abouelleil A."/>
            <person name="Bishop L."/>
            <person name="Davey E."/>
            <person name="Deng R."/>
            <person name="Deng X."/>
            <person name="Fan L."/>
            <person name="Fantoni G."/>
            <person name="Fitzgerald M."/>
            <person name="Gogineni E."/>
            <person name="Goldberg J.M."/>
            <person name="Handley G."/>
            <person name="Hu X."/>
            <person name="Huber C."/>
            <person name="Jiao X."/>
            <person name="Jones K."/>
            <person name="Levin J.Z."/>
            <person name="Liu Y."/>
            <person name="Macdonald P."/>
            <person name="Melnikov A."/>
            <person name="Raley C."/>
            <person name="Sassi M."/>
            <person name="Sherman B.T."/>
            <person name="Song X."/>
            <person name="Sykes S."/>
            <person name="Tran B."/>
            <person name="Walsh L."/>
            <person name="Xia Y."/>
            <person name="Yang J."/>
            <person name="Young S."/>
            <person name="Zeng Q."/>
            <person name="Zheng X."/>
            <person name="Stephens R."/>
            <person name="Nusbaum C."/>
            <person name="Birren B.W."/>
            <person name="Azadi P."/>
            <person name="Lempicki R.A."/>
            <person name="Cuomo C.A."/>
            <person name="Kovacs J.A."/>
        </authorList>
    </citation>
    <scope>NUCLEOTIDE SEQUENCE [LARGE SCALE GENOMIC DNA]</scope>
    <source>
        <strain evidence="9">B123</strain>
    </source>
</reference>
<evidence type="ECO:0000256" key="6">
    <source>
        <dbReference type="PROSITE-ProRule" id="PRU00175"/>
    </source>
</evidence>
<proteinExistence type="predicted"/>
<keyword evidence="9" id="KW-1185">Reference proteome</keyword>
<comment type="subcellular location">
    <subcellularLocation>
        <location evidence="1">Cytoplasm</location>
    </subcellularLocation>
</comment>
<dbReference type="GO" id="GO:0000976">
    <property type="term" value="F:transcription cis-regulatory region binding"/>
    <property type="evidence" value="ECO:0007669"/>
    <property type="project" value="TreeGrafter"/>
</dbReference>
<accession>M7PC89</accession>
<dbReference type="OMA" id="ASWKQYL"/>
<evidence type="ECO:0000256" key="2">
    <source>
        <dbReference type="ARBA" id="ARBA00022490"/>
    </source>
</evidence>
<dbReference type="EMBL" id="AFWA02000016">
    <property type="protein sequence ID" value="EMR08094.1"/>
    <property type="molecule type" value="Genomic_DNA"/>
</dbReference>
<evidence type="ECO:0000256" key="1">
    <source>
        <dbReference type="ARBA" id="ARBA00004496"/>
    </source>
</evidence>
<dbReference type="Pfam" id="PF13923">
    <property type="entry name" value="zf-C3HC4_2"/>
    <property type="match status" value="1"/>
</dbReference>
<dbReference type="AlphaFoldDB" id="M7PC89"/>
<keyword evidence="5" id="KW-0862">Zinc</keyword>
<dbReference type="SUPFAM" id="SSF57850">
    <property type="entry name" value="RING/U-box"/>
    <property type="match status" value="1"/>
</dbReference>
<keyword evidence="2" id="KW-0963">Cytoplasm</keyword>
<dbReference type="RefSeq" id="XP_007875626.1">
    <property type="nucleotide sequence ID" value="XM_007877435.1"/>
</dbReference>
<dbReference type="PROSITE" id="PS50089">
    <property type="entry name" value="ZF_RING_2"/>
    <property type="match status" value="1"/>
</dbReference>
<organism evidence="8 9">
    <name type="scientific">Pneumocystis murina (strain B123)</name>
    <name type="common">Mouse pneumocystis pneumonia agent</name>
    <name type="synonym">Pneumocystis carinii f. sp. muris</name>
    <dbReference type="NCBI Taxonomy" id="1069680"/>
    <lineage>
        <taxon>Eukaryota</taxon>
        <taxon>Fungi</taxon>
        <taxon>Dikarya</taxon>
        <taxon>Ascomycota</taxon>
        <taxon>Taphrinomycotina</taxon>
        <taxon>Pneumocystomycetes</taxon>
        <taxon>Pneumocystaceae</taxon>
        <taxon>Pneumocystis</taxon>
    </lineage>
</organism>
<evidence type="ECO:0000259" key="7">
    <source>
        <dbReference type="PROSITE" id="PS50089"/>
    </source>
</evidence>
<dbReference type="InterPro" id="IPR001841">
    <property type="entry name" value="Znf_RING"/>
</dbReference>
<evidence type="ECO:0000256" key="5">
    <source>
        <dbReference type="ARBA" id="ARBA00022833"/>
    </source>
</evidence>
<dbReference type="PROSITE" id="PS00518">
    <property type="entry name" value="ZF_RING_1"/>
    <property type="match status" value="1"/>
</dbReference>
<dbReference type="InterPro" id="IPR017907">
    <property type="entry name" value="Znf_RING_CS"/>
</dbReference>